<dbReference type="Proteomes" id="UP001143474">
    <property type="component" value="Unassembled WGS sequence"/>
</dbReference>
<dbReference type="SUPFAM" id="SSF50998">
    <property type="entry name" value="Quinoprotein alcohol dehydrogenase-like"/>
    <property type="match status" value="1"/>
</dbReference>
<feature type="domain" description="Novel STAND NTPase 1" evidence="4">
    <location>
        <begin position="231"/>
        <end position="650"/>
    </location>
</feature>
<dbReference type="PROSITE" id="PS00678">
    <property type="entry name" value="WD_REPEATS_1"/>
    <property type="match status" value="1"/>
</dbReference>
<sequence length="1492" mass="159748">MAAADAVSPGREGGPDGGALAAVVQVLDDGGGVAGAGFLVGDDHVITCAHVVRAAGHGPGERLWLAFPHLDGAPRLEADVLTAPWRAPEAQDIAVLRLGDGPVGVPALPLGAAEGSRGHGVRAFGFPAQAPSGGHFGYGVAGDVLPGTGETGETEDTGGTGPLLQLTGANDMATGFSGGPLLDEETGWVIGMVTAISAPDAHLRSTGVAYATPTESLREAWPELTVREVSPYRFLEPFTIEDARWFHGRDAVIERVLAALSSHRALLLLGPSGAGKSSLIQAGVLPALAEGSLPVGDRWLPVLARPGLGLLAELEQAGLPGAADEGIVAAARRRLAAQPDQERLLLVIDQFEELLTQHGVDGQRADADLVVHSRLMEAVTSDAPLTVILVMRDDFYPRLAALLPELLETVTPGVLNVSAGLGVGDLRAIITRPAMTAGARFEAELPERIITDILASDPIGVVTRTAPVTLLPALELTLSRLWERRRDGHLTHDAYRRLGEVTGSLATWCDTALSQLNDDEWRIAQRVLTALVRPADESRQVPAARQQLPLDTLRALAADTPPAQPAVEQVVDPAVDRVIAHLTRSRLLITRMLLGAGGVPGEPVVELIHDALIRDWVRLRDWVDEDRQFHDWLRRAEEQRVHWAGSGHPSDLLDGTALVEGLEFAKDRGLPGEIAAFLTSSRRRRQADARRRRRIRVTLAGFLALLLVAAGVLLWQRQAVTDRERLIASRQIAQLAGRTRGGDPATALRLSLAAYRIAPTPEARMNLLTSYTTGYPTSATGHTDLVRTVLYSPDGRTLASSSRDRTVRLWDVTDPRRPSPKAVLRTDDTAAIAFSPTGHLLAAQTERTFSLWDVADPNRPVAKGSFASPSVVPLSVAFSSDGKTVASAGREGDVHLWDVGDPGRPTVKATIRADGATVFAVAFSPAGRTLATGSASTEKGFGTARVRLWDVADLRRPVATLKADSAQSLAFSPRGNLLVASGGLGAMAVWDVTAPRHPTLKTRNSPIGGGGVLGLAFAPDGRTFAAADLNGAVQHWEVDDSGKNTAIRVHARLPGRSPVYSVAFSPDGQVIASGSGVGEVQLWSRAGPEPIPGRFEVSSFVVPGSPFTSDGRLMAVSGDPVSVPRPGPAQVWDLTDPHHPALASALPRLWGRVAFLSGGRTLVSDSQDRSSLALWDVNDPRRPLKKSSLAVGAGVAGTIGHVGVTEDRRVLVVEDRPGRRAEVWDVADPGHPARVSIIPARAETSFSEILPYFLGGRSLMIYDDDGFHFWDLSDVRRPLRVADMGRGRKFGSFVFNQGTGLLTGRSTTGSISMWDLTDVRHPVEVNDNLLVAQVRSMDVVNDSTMVMVTQDDRSISLWDVGDPRHPRRFRLLPTDEEFNDVVVSPDRRTLAGRTGELREKVHLWEIGDPHHPVDLADYPGSSVWGMEFSPDNRTLALYGVSLPGGKTGILLANYRPEEVYRHLCSLDGGTITPEQWEQAVGEIHPYQEPCGR</sequence>
<dbReference type="InterPro" id="IPR019775">
    <property type="entry name" value="WD40_repeat_CS"/>
</dbReference>
<name>A0A9W6I0J2_9ACTN</name>
<feature type="repeat" description="WD" evidence="3">
    <location>
        <begin position="1059"/>
        <end position="1084"/>
    </location>
</feature>
<gene>
    <name evidence="5" type="ORF">GCM10017600_31420</name>
</gene>
<dbReference type="SUPFAM" id="SSF50494">
    <property type="entry name" value="Trypsin-like serine proteases"/>
    <property type="match status" value="1"/>
</dbReference>
<accession>A0A9W6I0J2</accession>
<evidence type="ECO:0000313" key="6">
    <source>
        <dbReference type="Proteomes" id="UP001143474"/>
    </source>
</evidence>
<feature type="repeat" description="WD" evidence="3">
    <location>
        <begin position="875"/>
        <end position="899"/>
    </location>
</feature>
<dbReference type="InterPro" id="IPR011047">
    <property type="entry name" value="Quinoprotein_ADH-like_sf"/>
</dbReference>
<dbReference type="InterPro" id="IPR049052">
    <property type="entry name" value="nSTAND1"/>
</dbReference>
<feature type="repeat" description="WD" evidence="3">
    <location>
        <begin position="779"/>
        <end position="820"/>
    </location>
</feature>
<reference evidence="5" key="1">
    <citation type="journal article" date="2014" name="Int. J. Syst. Evol. Microbiol.">
        <title>Complete genome sequence of Corynebacterium casei LMG S-19264T (=DSM 44701T), isolated from a smear-ripened cheese.</title>
        <authorList>
            <consortium name="US DOE Joint Genome Institute (JGI-PGF)"/>
            <person name="Walter F."/>
            <person name="Albersmeier A."/>
            <person name="Kalinowski J."/>
            <person name="Ruckert C."/>
        </authorList>
    </citation>
    <scope>NUCLEOTIDE SEQUENCE</scope>
    <source>
        <strain evidence="5">VKM Ac-2007</strain>
    </source>
</reference>
<evidence type="ECO:0000256" key="3">
    <source>
        <dbReference type="PROSITE-ProRule" id="PRU00221"/>
    </source>
</evidence>
<dbReference type="PANTHER" id="PTHR19879">
    <property type="entry name" value="TRANSCRIPTION INITIATION FACTOR TFIID"/>
    <property type="match status" value="1"/>
</dbReference>
<dbReference type="PROSITE" id="PS50294">
    <property type="entry name" value="WD_REPEATS_REGION"/>
    <property type="match status" value="1"/>
</dbReference>
<dbReference type="SMART" id="SM00320">
    <property type="entry name" value="WD40"/>
    <property type="match status" value="8"/>
</dbReference>
<keyword evidence="6" id="KW-1185">Reference proteome</keyword>
<reference evidence="5" key="2">
    <citation type="submission" date="2023-01" db="EMBL/GenBank/DDBJ databases">
        <authorList>
            <person name="Sun Q."/>
            <person name="Evtushenko L."/>
        </authorList>
    </citation>
    <scope>NUCLEOTIDE SEQUENCE</scope>
    <source>
        <strain evidence="5">VKM Ac-2007</strain>
    </source>
</reference>
<dbReference type="Pfam" id="PF13365">
    <property type="entry name" value="Trypsin_2"/>
    <property type="match status" value="1"/>
</dbReference>
<dbReference type="InterPro" id="IPR015943">
    <property type="entry name" value="WD40/YVTN_repeat-like_dom_sf"/>
</dbReference>
<protein>
    <recommendedName>
        <fullName evidence="4">Novel STAND NTPase 1 domain-containing protein</fullName>
    </recommendedName>
</protein>
<evidence type="ECO:0000313" key="5">
    <source>
        <dbReference type="EMBL" id="GLK09736.1"/>
    </source>
</evidence>
<dbReference type="Pfam" id="PF20703">
    <property type="entry name" value="nSTAND1"/>
    <property type="match status" value="1"/>
</dbReference>
<keyword evidence="2" id="KW-0677">Repeat</keyword>
<dbReference type="EMBL" id="BSEV01000006">
    <property type="protein sequence ID" value="GLK09736.1"/>
    <property type="molecule type" value="Genomic_DNA"/>
</dbReference>
<dbReference type="PANTHER" id="PTHR19879:SF9">
    <property type="entry name" value="TRANSCRIPTION INITIATION FACTOR TFIID SUBUNIT 5"/>
    <property type="match status" value="1"/>
</dbReference>
<dbReference type="Gene3D" id="2.130.10.10">
    <property type="entry name" value="YVTN repeat-like/Quinoprotein amine dehydrogenase"/>
    <property type="match status" value="4"/>
</dbReference>
<dbReference type="InterPro" id="IPR009003">
    <property type="entry name" value="Peptidase_S1_PA"/>
</dbReference>
<dbReference type="CDD" id="cd00200">
    <property type="entry name" value="WD40"/>
    <property type="match status" value="1"/>
</dbReference>
<dbReference type="Pfam" id="PF00400">
    <property type="entry name" value="WD40"/>
    <property type="match status" value="4"/>
</dbReference>
<evidence type="ECO:0000256" key="2">
    <source>
        <dbReference type="ARBA" id="ARBA00022737"/>
    </source>
</evidence>
<keyword evidence="1 3" id="KW-0853">WD repeat</keyword>
<comment type="caution">
    <text evidence="5">The sequence shown here is derived from an EMBL/GenBank/DDBJ whole genome shotgun (WGS) entry which is preliminary data.</text>
</comment>
<dbReference type="InterPro" id="IPR027417">
    <property type="entry name" value="P-loop_NTPase"/>
</dbReference>
<dbReference type="InterPro" id="IPR001680">
    <property type="entry name" value="WD40_rpt"/>
</dbReference>
<dbReference type="Gene3D" id="3.40.50.300">
    <property type="entry name" value="P-loop containing nucleotide triphosphate hydrolases"/>
    <property type="match status" value="1"/>
</dbReference>
<evidence type="ECO:0000259" key="4">
    <source>
        <dbReference type="Pfam" id="PF20703"/>
    </source>
</evidence>
<dbReference type="InterPro" id="IPR043504">
    <property type="entry name" value="Peptidase_S1_PA_chymotrypsin"/>
</dbReference>
<organism evidence="5 6">
    <name type="scientific">Streptosporangium carneum</name>
    <dbReference type="NCBI Taxonomy" id="47481"/>
    <lineage>
        <taxon>Bacteria</taxon>
        <taxon>Bacillati</taxon>
        <taxon>Actinomycetota</taxon>
        <taxon>Actinomycetes</taxon>
        <taxon>Streptosporangiales</taxon>
        <taxon>Streptosporangiaceae</taxon>
        <taxon>Streptosporangium</taxon>
    </lineage>
</organism>
<dbReference type="RefSeq" id="WP_271218193.1">
    <property type="nucleotide sequence ID" value="NZ_BAAAVD010000028.1"/>
</dbReference>
<dbReference type="PROSITE" id="PS50082">
    <property type="entry name" value="WD_REPEATS_2"/>
    <property type="match status" value="3"/>
</dbReference>
<dbReference type="SUPFAM" id="SSF52540">
    <property type="entry name" value="P-loop containing nucleoside triphosphate hydrolases"/>
    <property type="match status" value="1"/>
</dbReference>
<dbReference type="SUPFAM" id="SSF82171">
    <property type="entry name" value="DPP6 N-terminal domain-like"/>
    <property type="match status" value="1"/>
</dbReference>
<dbReference type="Gene3D" id="2.40.10.10">
    <property type="entry name" value="Trypsin-like serine proteases"/>
    <property type="match status" value="2"/>
</dbReference>
<evidence type="ECO:0000256" key="1">
    <source>
        <dbReference type="ARBA" id="ARBA00022574"/>
    </source>
</evidence>
<proteinExistence type="predicted"/>